<dbReference type="EMBL" id="MF805755">
    <property type="protein sequence ID" value="AWW05881.1"/>
    <property type="molecule type" value="mRNA"/>
</dbReference>
<evidence type="ECO:0000256" key="6">
    <source>
        <dbReference type="ARBA" id="ARBA00022989"/>
    </source>
</evidence>
<evidence type="ECO:0000256" key="5">
    <source>
        <dbReference type="ARBA" id="ARBA00022692"/>
    </source>
</evidence>
<evidence type="ECO:0000256" key="1">
    <source>
        <dbReference type="ARBA" id="ARBA00004511"/>
    </source>
</evidence>
<name>A0A5K6SFI2_NILLU</name>
<dbReference type="AlphaFoldDB" id="A0A5K6SFI2"/>
<evidence type="ECO:0000313" key="12">
    <source>
        <dbReference type="EMBL" id="AWW05881.1"/>
    </source>
</evidence>
<comment type="subcellular location">
    <subcellularLocation>
        <location evidence="1 10">Preautophagosomal structure membrane</location>
        <topology evidence="1 10">Multi-pass membrane protein</topology>
    </subcellularLocation>
</comment>
<feature type="transmembrane region" description="Helical" evidence="10">
    <location>
        <begin position="123"/>
        <end position="141"/>
    </location>
</feature>
<keyword evidence="9 10" id="KW-0472">Membrane</keyword>
<dbReference type="GO" id="GO:0034727">
    <property type="term" value="P:piecemeal microautophagy of the nucleus"/>
    <property type="evidence" value="ECO:0007669"/>
    <property type="project" value="TreeGrafter"/>
</dbReference>
<dbReference type="GO" id="GO:0006869">
    <property type="term" value="P:lipid transport"/>
    <property type="evidence" value="ECO:0007669"/>
    <property type="project" value="UniProtKB-KW"/>
</dbReference>
<feature type="transmembrane region" description="Helical" evidence="10">
    <location>
        <begin position="397"/>
        <end position="418"/>
    </location>
</feature>
<dbReference type="GO" id="GO:0000422">
    <property type="term" value="P:autophagy of mitochondrion"/>
    <property type="evidence" value="ECO:0007669"/>
    <property type="project" value="TreeGrafter"/>
</dbReference>
<keyword evidence="8 10" id="KW-0445">Lipid transport</keyword>
<evidence type="ECO:0000256" key="2">
    <source>
        <dbReference type="ARBA" id="ARBA00006185"/>
    </source>
</evidence>
<organism evidence="12">
    <name type="scientific">Nilaparvata lugens</name>
    <name type="common">Brown planthopper</name>
    <dbReference type="NCBI Taxonomy" id="108931"/>
    <lineage>
        <taxon>Eukaryota</taxon>
        <taxon>Metazoa</taxon>
        <taxon>Ecdysozoa</taxon>
        <taxon>Arthropoda</taxon>
        <taxon>Hexapoda</taxon>
        <taxon>Insecta</taxon>
        <taxon>Pterygota</taxon>
        <taxon>Neoptera</taxon>
        <taxon>Paraneoptera</taxon>
        <taxon>Hemiptera</taxon>
        <taxon>Auchenorrhyncha</taxon>
        <taxon>Fulgoroidea</taxon>
        <taxon>Delphacidae</taxon>
        <taxon>Delphacinae</taxon>
        <taxon>Nilaparvata</taxon>
    </lineage>
</organism>
<evidence type="ECO:0000256" key="9">
    <source>
        <dbReference type="ARBA" id="ARBA00023136"/>
    </source>
</evidence>
<feature type="transmembrane region" description="Helical" evidence="10">
    <location>
        <begin position="282"/>
        <end position="307"/>
    </location>
</feature>
<gene>
    <name evidence="12" type="primary">ATG9</name>
</gene>
<comment type="function">
    <text evidence="10">Phospholipid scramblase involved in autophagy. Cycles between the preautophagosomal structure/phagophore assembly site (PAS) and the cytoplasmic vesicle pool and supplies membrane for the growing autophagosome. Lipid scramblase activity plays a key role in preautophagosomal structure/phagophore assembly by distributing the phospholipids that arrive through ATG2 from the cytoplasmic to the luminal leaflet of the bilayer, thereby driving autophagosomal membrane expansion.</text>
</comment>
<dbReference type="GO" id="GO:0061709">
    <property type="term" value="P:reticulophagy"/>
    <property type="evidence" value="ECO:0007669"/>
    <property type="project" value="TreeGrafter"/>
</dbReference>
<dbReference type="OrthoDB" id="2020634at2759"/>
<dbReference type="GO" id="GO:0034045">
    <property type="term" value="C:phagophore assembly site membrane"/>
    <property type="evidence" value="ECO:0007669"/>
    <property type="project" value="UniProtKB-SubCell"/>
</dbReference>
<feature type="transmembrane region" description="Helical" evidence="10">
    <location>
        <begin position="67"/>
        <end position="85"/>
    </location>
</feature>
<dbReference type="PANTHER" id="PTHR13038">
    <property type="entry name" value="APG9 AUTOPHAGY 9"/>
    <property type="match status" value="1"/>
</dbReference>
<feature type="transmembrane region" description="Helical" evidence="10">
    <location>
        <begin position="369"/>
        <end position="390"/>
    </location>
</feature>
<keyword evidence="5 10" id="KW-0812">Transmembrane</keyword>
<comment type="similarity">
    <text evidence="2 10">Belongs to the ATG9 family.</text>
</comment>
<evidence type="ECO:0000256" key="4">
    <source>
        <dbReference type="ARBA" id="ARBA00022448"/>
    </source>
</evidence>
<protein>
    <recommendedName>
        <fullName evidence="3 10">Autophagy-related protein 9</fullName>
    </recommendedName>
</protein>
<keyword evidence="7 10" id="KW-0072">Autophagy</keyword>
<accession>A0A5K6SFI2</accession>
<evidence type="ECO:0000256" key="10">
    <source>
        <dbReference type="RuleBase" id="RU364027"/>
    </source>
</evidence>
<keyword evidence="6 10" id="KW-1133">Transmembrane helix</keyword>
<evidence type="ECO:0000256" key="11">
    <source>
        <dbReference type="SAM" id="MobiDB-lite"/>
    </source>
</evidence>
<proteinExistence type="evidence at transcript level"/>
<evidence type="ECO:0000256" key="8">
    <source>
        <dbReference type="ARBA" id="ARBA00023055"/>
    </source>
</evidence>
<dbReference type="Pfam" id="PF04109">
    <property type="entry name" value="ATG9"/>
    <property type="match status" value="1"/>
</dbReference>
<dbReference type="GO" id="GO:0034497">
    <property type="term" value="P:protein localization to phagophore assembly site"/>
    <property type="evidence" value="ECO:0007669"/>
    <property type="project" value="TreeGrafter"/>
</dbReference>
<reference evidence="12" key="1">
    <citation type="submission" date="2017-09" db="EMBL/GenBank/DDBJ databases">
        <title>Molecular characterization and expression pattern of ATG9 in the brown planthopper Nilaparvata lugens (Hemiptera: Delphacidae).</title>
        <authorList>
            <person name="Feng Y.L."/>
            <person name="Hao P.Y."/>
            <person name="Mao X.T."/>
            <person name="Wang Y.L."/>
            <person name="Yu X.P."/>
        </authorList>
    </citation>
    <scope>NUCLEOTIDE SEQUENCE</scope>
</reference>
<evidence type="ECO:0000256" key="3">
    <source>
        <dbReference type="ARBA" id="ARBA00018074"/>
    </source>
</evidence>
<dbReference type="PANTHER" id="PTHR13038:SF10">
    <property type="entry name" value="AUTOPHAGY-RELATED PROTEIN 9"/>
    <property type="match status" value="1"/>
</dbReference>
<dbReference type="InterPro" id="IPR007241">
    <property type="entry name" value="Autophagy-rel_prot_9"/>
</dbReference>
<keyword evidence="4 10" id="KW-0813">Transport</keyword>
<sequence length="757" mass="86400">MEASYQQFADADDSEDTPQGSGIMIHFVPESGKAARWNHIEDLDSFFSKVYQYHQKHGFRVMAVHEFFDLFQFVFVVIFSAYLFYCVDYEILFKNKPPPNKNEKVSLSDALLGCHECVQTFDTKIWCIIIIASIFWLLRAVKVFYHLFQFYDVKAFYNVALKINDGDLDNVTWHEVQKRVREVQLEQQMCIHKKDLTQLDIYHRILRFKNYLVAMVNKNLLPVKLNIPVIGETVYLTHGLKYNIEFFLFWGPWSPFENNWHLKEEYKKVNRRHDLAQILSKMITYVAMANLLLCPLILLWQILYSFFSYAEIIKREPGVLGARCWSLYGKIYLRHFNELDHELYARLNRAYRPASKYMNSFTDPFMTEVARNFIFVGGSIAAVLIILTLYDEDVINVEYVLTILSLLIMALTILRGFIPDENMVWCPEVLMTQVLSQVHYIPDSWRGKAHTSKVRQEFAQLFQFKAIYLVSELLSPIVTPLMLLFYIRPKALDIVDFYRNFTVEVVGVGDVCSFAQMDVRRHGNPMWQSTPALATVAPQPAAPPNQYTQAEDGKTELSLLHFTMMNPDWQPPADARDFMAGIRSRAGPPSTNSAFGVAMSGLSPRPGMPGTSQIPPLFSDSENDDVTPSMIRTGLTRAEGPLPFGLGLYVTNQQQPMMDYSLGASVFGPDSVLPEGVSLTHDMNNSTLYLHDLHQRHVRRRGPQQREMNVWQRHSTQPTSVVSSTVAGAGAGAGTAGGGGERTPLLLTAPNTYYNPS</sequence>
<feature type="region of interest" description="Disordered" evidence="11">
    <location>
        <begin position="703"/>
        <end position="722"/>
    </location>
</feature>
<evidence type="ECO:0000256" key="7">
    <source>
        <dbReference type="ARBA" id="ARBA00023006"/>
    </source>
</evidence>
<dbReference type="GO" id="GO:0005776">
    <property type="term" value="C:autophagosome"/>
    <property type="evidence" value="ECO:0007669"/>
    <property type="project" value="TreeGrafter"/>
</dbReference>